<dbReference type="EMBL" id="CADCXU010018416">
    <property type="protein sequence ID" value="CAB0006782.1"/>
    <property type="molecule type" value="Genomic_DNA"/>
</dbReference>
<dbReference type="AlphaFoldDB" id="A0A6H5GT99"/>
<protein>
    <submittedName>
        <fullName evidence="2">Uncharacterized protein</fullName>
    </submittedName>
</protein>
<evidence type="ECO:0000256" key="1">
    <source>
        <dbReference type="SAM" id="MobiDB-lite"/>
    </source>
</evidence>
<gene>
    <name evidence="2" type="ORF">NTEN_LOCUS12259</name>
</gene>
<dbReference type="Proteomes" id="UP000479000">
    <property type="component" value="Unassembled WGS sequence"/>
</dbReference>
<reference evidence="2 3" key="1">
    <citation type="submission" date="2020-02" db="EMBL/GenBank/DDBJ databases">
        <authorList>
            <person name="Ferguson B K."/>
        </authorList>
    </citation>
    <scope>NUCLEOTIDE SEQUENCE [LARGE SCALE GENOMIC DNA]</scope>
</reference>
<keyword evidence="3" id="KW-1185">Reference proteome</keyword>
<feature type="region of interest" description="Disordered" evidence="1">
    <location>
        <begin position="1"/>
        <end position="58"/>
    </location>
</feature>
<evidence type="ECO:0000313" key="2">
    <source>
        <dbReference type="EMBL" id="CAB0006782.1"/>
    </source>
</evidence>
<feature type="non-terminal residue" evidence="2">
    <location>
        <position position="58"/>
    </location>
</feature>
<accession>A0A6H5GT99</accession>
<feature type="compositionally biased region" description="Basic and acidic residues" evidence="1">
    <location>
        <begin position="1"/>
        <end position="20"/>
    </location>
</feature>
<name>A0A6H5GT99_9HEMI</name>
<sequence>MIRRSGVDPDDRRGQSDDGRVSTIILRAIDVSRRGNRSDDEDAQTANCGETEVSKNGS</sequence>
<organism evidence="2 3">
    <name type="scientific">Nesidiocoris tenuis</name>
    <dbReference type="NCBI Taxonomy" id="355587"/>
    <lineage>
        <taxon>Eukaryota</taxon>
        <taxon>Metazoa</taxon>
        <taxon>Ecdysozoa</taxon>
        <taxon>Arthropoda</taxon>
        <taxon>Hexapoda</taxon>
        <taxon>Insecta</taxon>
        <taxon>Pterygota</taxon>
        <taxon>Neoptera</taxon>
        <taxon>Paraneoptera</taxon>
        <taxon>Hemiptera</taxon>
        <taxon>Heteroptera</taxon>
        <taxon>Panheteroptera</taxon>
        <taxon>Cimicomorpha</taxon>
        <taxon>Miridae</taxon>
        <taxon>Dicyphina</taxon>
        <taxon>Nesidiocoris</taxon>
    </lineage>
</organism>
<evidence type="ECO:0000313" key="3">
    <source>
        <dbReference type="Proteomes" id="UP000479000"/>
    </source>
</evidence>
<proteinExistence type="predicted"/>
<feature type="compositionally biased region" description="Polar residues" evidence="1">
    <location>
        <begin position="44"/>
        <end position="58"/>
    </location>
</feature>